<keyword evidence="4" id="KW-1185">Reference proteome</keyword>
<dbReference type="Gene3D" id="1.20.90.10">
    <property type="entry name" value="Phospholipase A2 domain"/>
    <property type="match status" value="1"/>
</dbReference>
<feature type="chain" id="PRO_5037709715" description="Phospholipase A2" evidence="2">
    <location>
        <begin position="44"/>
        <end position="244"/>
    </location>
</feature>
<evidence type="ECO:0000256" key="2">
    <source>
        <dbReference type="SAM" id="SignalP"/>
    </source>
</evidence>
<dbReference type="InterPro" id="IPR006311">
    <property type="entry name" value="TAT_signal"/>
</dbReference>
<reference evidence="3" key="2">
    <citation type="submission" date="2020-09" db="EMBL/GenBank/DDBJ databases">
        <authorList>
            <person name="Sun Q."/>
            <person name="Zhou Y."/>
        </authorList>
    </citation>
    <scope>NUCLEOTIDE SEQUENCE</scope>
    <source>
        <strain evidence="3">CGMCC 4.3508</strain>
    </source>
</reference>
<dbReference type="GO" id="GO:0006644">
    <property type="term" value="P:phospholipid metabolic process"/>
    <property type="evidence" value="ECO:0007669"/>
    <property type="project" value="InterPro"/>
</dbReference>
<dbReference type="PROSITE" id="PS51318">
    <property type="entry name" value="TAT"/>
    <property type="match status" value="1"/>
</dbReference>
<feature type="signal peptide" evidence="2">
    <location>
        <begin position="1"/>
        <end position="43"/>
    </location>
</feature>
<keyword evidence="1" id="KW-0812">Transmembrane</keyword>
<dbReference type="InterPro" id="IPR036444">
    <property type="entry name" value="PLipase_A2_dom_sf"/>
</dbReference>
<feature type="transmembrane region" description="Helical" evidence="1">
    <location>
        <begin position="198"/>
        <end position="216"/>
    </location>
</feature>
<keyword evidence="1" id="KW-0472">Membrane</keyword>
<reference evidence="3" key="1">
    <citation type="journal article" date="2014" name="Int. J. Syst. Evol. Microbiol.">
        <title>Complete genome sequence of Corynebacterium casei LMG S-19264T (=DSM 44701T), isolated from a smear-ripened cheese.</title>
        <authorList>
            <consortium name="US DOE Joint Genome Institute (JGI-PGF)"/>
            <person name="Walter F."/>
            <person name="Albersmeier A."/>
            <person name="Kalinowski J."/>
            <person name="Ruckert C."/>
        </authorList>
    </citation>
    <scope>NUCLEOTIDE SEQUENCE</scope>
    <source>
        <strain evidence="3">CGMCC 4.3508</strain>
    </source>
</reference>
<dbReference type="AlphaFoldDB" id="A0A917VYB8"/>
<dbReference type="RefSeq" id="WP_189094557.1">
    <property type="nucleotide sequence ID" value="NZ_BMMH01000021.1"/>
</dbReference>
<dbReference type="GO" id="GO:0050482">
    <property type="term" value="P:arachidonate secretion"/>
    <property type="evidence" value="ECO:0007669"/>
    <property type="project" value="InterPro"/>
</dbReference>
<dbReference type="Proteomes" id="UP000638263">
    <property type="component" value="Unassembled WGS sequence"/>
</dbReference>
<dbReference type="GO" id="GO:0004623">
    <property type="term" value="F:phospholipase A2 activity"/>
    <property type="evidence" value="ECO:0007669"/>
    <property type="project" value="InterPro"/>
</dbReference>
<evidence type="ECO:0008006" key="5">
    <source>
        <dbReference type="Google" id="ProtNLM"/>
    </source>
</evidence>
<gene>
    <name evidence="3" type="ORF">GCM10011588_61340</name>
</gene>
<sequence>MAVSNNAVRHRARPSMQAARRAVITAAGLAAAVSLLSAPAADAAGPAPRPAPAAAAVRALTAPGAIAEVPADFGAVAGYTPARVDGMLIAPHGSCSSPVPLPAEFDSACKAHDLGYDLLRYADRTGAPLGPWARQVLDHALAERMHTACARRPELLSRGRCDAMATVAAVAVDLNSMRQDYGVPVVEDFPLAGTVTAWFPRICGLLLLAVVVLVLLRRPVTAPLLLPVRARRPLVRTVAGGSYV</sequence>
<dbReference type="EMBL" id="BMMH01000021">
    <property type="protein sequence ID" value="GGL38467.1"/>
    <property type="molecule type" value="Genomic_DNA"/>
</dbReference>
<evidence type="ECO:0000256" key="1">
    <source>
        <dbReference type="SAM" id="Phobius"/>
    </source>
</evidence>
<accession>A0A917VYB8</accession>
<protein>
    <recommendedName>
        <fullName evidence="5">Phospholipase A2</fullName>
    </recommendedName>
</protein>
<keyword evidence="1" id="KW-1133">Transmembrane helix</keyword>
<evidence type="ECO:0000313" key="3">
    <source>
        <dbReference type="EMBL" id="GGL38467.1"/>
    </source>
</evidence>
<evidence type="ECO:0000313" key="4">
    <source>
        <dbReference type="Proteomes" id="UP000638263"/>
    </source>
</evidence>
<dbReference type="SUPFAM" id="SSF48619">
    <property type="entry name" value="Phospholipase A2, PLA2"/>
    <property type="match status" value="1"/>
</dbReference>
<proteinExistence type="predicted"/>
<organism evidence="3 4">
    <name type="scientific">Nocardia jinanensis</name>
    <dbReference type="NCBI Taxonomy" id="382504"/>
    <lineage>
        <taxon>Bacteria</taxon>
        <taxon>Bacillati</taxon>
        <taxon>Actinomycetota</taxon>
        <taxon>Actinomycetes</taxon>
        <taxon>Mycobacteriales</taxon>
        <taxon>Nocardiaceae</taxon>
        <taxon>Nocardia</taxon>
    </lineage>
</organism>
<keyword evidence="2" id="KW-0732">Signal</keyword>
<comment type="caution">
    <text evidence="3">The sequence shown here is derived from an EMBL/GenBank/DDBJ whole genome shotgun (WGS) entry which is preliminary data.</text>
</comment>
<name>A0A917VYB8_9NOCA</name>